<dbReference type="Ensembl" id="ENSPPAT00000063614.1">
    <property type="protein sequence ID" value="ENSPPAP00000040696.1"/>
    <property type="gene ID" value="ENSPPAG00000042909.1"/>
</dbReference>
<evidence type="ECO:0000256" key="3">
    <source>
        <dbReference type="ARBA" id="ARBA00022840"/>
    </source>
</evidence>
<evidence type="ECO:0000313" key="7">
    <source>
        <dbReference type="Proteomes" id="UP000240080"/>
    </source>
</evidence>
<dbReference type="EMBL" id="AJFE02081621">
    <property type="status" value="NOT_ANNOTATED_CDS"/>
    <property type="molecule type" value="Genomic_DNA"/>
</dbReference>
<dbReference type="PANTHER" id="PTHR11772:SF39">
    <property type="entry name" value="GLUTAMINE AMIDOTRANSFERASE TYPE-2 DOMAIN-CONTAINING PROTEIN"/>
    <property type="match status" value="1"/>
</dbReference>
<dbReference type="AlphaFoldDB" id="A0A2R9CFE7"/>
<dbReference type="SUPFAM" id="SSF52402">
    <property type="entry name" value="Adenine nucleotide alpha hydrolases-like"/>
    <property type="match status" value="1"/>
</dbReference>
<dbReference type="InterPro" id="IPR014729">
    <property type="entry name" value="Rossmann-like_a/b/a_fold"/>
</dbReference>
<dbReference type="SUPFAM" id="SSF56235">
    <property type="entry name" value="N-terminal nucleophile aminohydrolases (Ntn hydrolases)"/>
    <property type="match status" value="1"/>
</dbReference>
<accession>A0A2R9CFE7</accession>
<dbReference type="EMBL" id="AJFE02081620">
    <property type="status" value="NOT_ANNOTATED_CDS"/>
    <property type="molecule type" value="Genomic_DNA"/>
</dbReference>
<reference evidence="6" key="2">
    <citation type="submission" date="2025-08" db="UniProtKB">
        <authorList>
            <consortium name="Ensembl"/>
        </authorList>
    </citation>
    <scope>IDENTIFICATION</scope>
</reference>
<keyword evidence="3" id="KW-0067">ATP-binding</keyword>
<dbReference type="GO" id="GO:0004066">
    <property type="term" value="F:asparagine synthase (glutamine-hydrolyzing) activity"/>
    <property type="evidence" value="ECO:0007669"/>
    <property type="project" value="InterPro"/>
</dbReference>
<dbReference type="Gene3D" id="3.40.50.620">
    <property type="entry name" value="HUPs"/>
    <property type="match status" value="1"/>
</dbReference>
<keyword evidence="4" id="KW-0028">Amino-acid biosynthesis</keyword>
<evidence type="ECO:0000256" key="4">
    <source>
        <dbReference type="ARBA" id="ARBA00022888"/>
    </source>
</evidence>
<keyword evidence="2" id="KW-0547">Nucleotide-binding</keyword>
<organism evidence="6 7">
    <name type="scientific">Pan paniscus</name>
    <name type="common">Pygmy chimpanzee</name>
    <name type="synonym">Bonobo</name>
    <dbReference type="NCBI Taxonomy" id="9597"/>
    <lineage>
        <taxon>Eukaryota</taxon>
        <taxon>Metazoa</taxon>
        <taxon>Chordata</taxon>
        <taxon>Craniata</taxon>
        <taxon>Vertebrata</taxon>
        <taxon>Euteleostomi</taxon>
        <taxon>Mammalia</taxon>
        <taxon>Eutheria</taxon>
        <taxon>Euarchontoglires</taxon>
        <taxon>Primates</taxon>
        <taxon>Haplorrhini</taxon>
        <taxon>Catarrhini</taxon>
        <taxon>Hominidae</taxon>
        <taxon>Pan</taxon>
    </lineage>
</organism>
<dbReference type="GO" id="GO:0006529">
    <property type="term" value="P:asparagine biosynthetic process"/>
    <property type="evidence" value="ECO:0007669"/>
    <property type="project" value="UniProtKB-KW"/>
</dbReference>
<protein>
    <recommendedName>
        <fullName evidence="5">Glutamine amidotransferase type-2 domain-containing protein</fullName>
    </recommendedName>
</protein>
<dbReference type="EMBL" id="AJFE02081618">
    <property type="status" value="NOT_ANNOTATED_CDS"/>
    <property type="molecule type" value="Genomic_DNA"/>
</dbReference>
<dbReference type="PROSITE" id="PS51278">
    <property type="entry name" value="GATASE_TYPE_2"/>
    <property type="match status" value="1"/>
</dbReference>
<dbReference type="STRING" id="9597.ENSPPAP00000040696"/>
<keyword evidence="4" id="KW-0061">Asparagine biosynthesis</keyword>
<dbReference type="InterPro" id="IPR017932">
    <property type="entry name" value="GATase_2_dom"/>
</dbReference>
<dbReference type="Gene3D" id="3.60.20.10">
    <property type="entry name" value="Glutamine Phosphoribosylpyrophosphate, subunit 1, domain 1"/>
    <property type="match status" value="1"/>
</dbReference>
<dbReference type="Proteomes" id="UP000240080">
    <property type="component" value="Chromosome 8"/>
</dbReference>
<dbReference type="GO" id="GO:0005829">
    <property type="term" value="C:cytosol"/>
    <property type="evidence" value="ECO:0007669"/>
    <property type="project" value="TreeGrafter"/>
</dbReference>
<evidence type="ECO:0000256" key="2">
    <source>
        <dbReference type="ARBA" id="ARBA00022741"/>
    </source>
</evidence>
<proteinExistence type="predicted"/>
<keyword evidence="7" id="KW-1185">Reference proteome</keyword>
<dbReference type="Pfam" id="PF00733">
    <property type="entry name" value="Asn_synthase"/>
    <property type="match status" value="2"/>
</dbReference>
<dbReference type="OMA" id="CYENCYL"/>
<dbReference type="Pfam" id="PF13537">
    <property type="entry name" value="GATase_7"/>
    <property type="match status" value="1"/>
</dbReference>
<name>A0A2R9CFE7_PANPA</name>
<feature type="domain" description="Glutamine amidotransferase type-2" evidence="5">
    <location>
        <begin position="1"/>
        <end position="160"/>
    </location>
</feature>
<dbReference type="InterPro" id="IPR050795">
    <property type="entry name" value="Asn_Synthetase"/>
</dbReference>
<evidence type="ECO:0000259" key="5">
    <source>
        <dbReference type="PROSITE" id="PS51278"/>
    </source>
</evidence>
<reference evidence="6 7" key="1">
    <citation type="journal article" date="2012" name="Nature">
        <title>The bonobo genome compared with the chimpanzee and human genomes.</title>
        <authorList>
            <person name="Prufer K."/>
            <person name="Munch K."/>
            <person name="Hellmann I."/>
            <person name="Akagi K."/>
            <person name="Miller J.R."/>
            <person name="Walenz B."/>
            <person name="Koren S."/>
            <person name="Sutton G."/>
            <person name="Kodira C."/>
            <person name="Winer R."/>
            <person name="Knight J.R."/>
            <person name="Mullikin J.C."/>
            <person name="Meader S.J."/>
            <person name="Ponting C.P."/>
            <person name="Lunter G."/>
            <person name="Higashino S."/>
            <person name="Hobolth A."/>
            <person name="Dutheil J."/>
            <person name="Karakoc E."/>
            <person name="Alkan C."/>
            <person name="Sajjadian S."/>
            <person name="Catacchio C.R."/>
            <person name="Ventura M."/>
            <person name="Marques-Bonet T."/>
            <person name="Eichler E.E."/>
            <person name="Andre C."/>
            <person name="Atencia R."/>
            <person name="Mugisha L."/>
            <person name="Junhold J."/>
            <person name="Patterson N."/>
            <person name="Siebauer M."/>
            <person name="Good J.M."/>
            <person name="Fischer A."/>
            <person name="Ptak S.E."/>
            <person name="Lachmann M."/>
            <person name="Symer D.E."/>
            <person name="Mailund T."/>
            <person name="Schierup M.H."/>
            <person name="Andres A.M."/>
            <person name="Kelso J."/>
            <person name="Paabo S."/>
        </authorList>
    </citation>
    <scope>NUCLEOTIDE SEQUENCE [LARGE SCALE GENOMIC DNA]</scope>
</reference>
<sequence>VWHLALFGSDDCLSVQCLNAMGPDAFCFENVSGYTNSLKKYPYLWLCYSGEIYNHKKIQQHFEFEYQTKMDGELIFHLYDKGGNEQTICVLDGVFAIFLLDTANKKVFLGFRPLFKAMTEDRFLAVCSEAKGLVTLKHFKAPFLKVEPFLPGHYEVFDLKPNGQVASVVMVKYHHCRDEPPHALYYNVEKLFPGFETETVKNKLWILFNDAIKRRLMTDRLGLGLQLVAATLLKQLKEAQVQYPLQTFVIGMEDSPDLLAARKVGNHIGSEHHEVLFNSEEGIQALDEVIFSLETYNITTAHASVSMYLISKYIQKNTDSVVIFSGEGSEELIQGYIYFHNVSTLKWRDIRAILRKIFLFSPLSLELRVPFLDHHFSSYYLYLSTEMRIPKNEIEKHLLRETFEDSNLILKEILCDGITSVKNSWFKILQKYVEHQVDDAMMANAAQKFPFNTPKTKGYYYHQILEHHFPGQADWLSHYWMPKWIDATDPSAHTLTHYKSAAKA</sequence>
<keyword evidence="1" id="KW-0436">Ligase</keyword>
<dbReference type="InterPro" id="IPR029055">
    <property type="entry name" value="Ntn_hydrolases_N"/>
</dbReference>
<dbReference type="EMBL" id="AJFE02081619">
    <property type="status" value="NOT_ANNOTATED_CDS"/>
    <property type="molecule type" value="Genomic_DNA"/>
</dbReference>
<dbReference type="InterPro" id="IPR001962">
    <property type="entry name" value="Asn_synthase"/>
</dbReference>
<dbReference type="GO" id="GO:0005524">
    <property type="term" value="F:ATP binding"/>
    <property type="evidence" value="ECO:0007669"/>
    <property type="project" value="UniProtKB-KW"/>
</dbReference>
<dbReference type="Bgee" id="ENSPPAG00000042909">
    <property type="expression patterns" value="Expressed in placenta and 1 other cell type or tissue"/>
</dbReference>
<dbReference type="PANTHER" id="PTHR11772">
    <property type="entry name" value="ASPARAGINE SYNTHETASE"/>
    <property type="match status" value="1"/>
</dbReference>
<reference evidence="6" key="3">
    <citation type="submission" date="2025-09" db="UniProtKB">
        <authorList>
            <consortium name="Ensembl"/>
        </authorList>
    </citation>
    <scope>IDENTIFICATION</scope>
</reference>
<evidence type="ECO:0000256" key="1">
    <source>
        <dbReference type="ARBA" id="ARBA00022598"/>
    </source>
</evidence>
<dbReference type="CDD" id="cd01991">
    <property type="entry name" value="Asn_synthase_B_C"/>
    <property type="match status" value="1"/>
</dbReference>
<evidence type="ECO:0000313" key="6">
    <source>
        <dbReference type="Ensembl" id="ENSPPAP00000040696.1"/>
    </source>
</evidence>
<dbReference type="GeneTree" id="ENSGT00390000001994"/>